<gene>
    <name evidence="2" type="ORF">BU26DRAFT_327383</name>
</gene>
<evidence type="ECO:0000313" key="3">
    <source>
        <dbReference type="Proteomes" id="UP000800094"/>
    </source>
</evidence>
<organism evidence="2 3">
    <name type="scientific">Trematosphaeria pertusa</name>
    <dbReference type="NCBI Taxonomy" id="390896"/>
    <lineage>
        <taxon>Eukaryota</taxon>
        <taxon>Fungi</taxon>
        <taxon>Dikarya</taxon>
        <taxon>Ascomycota</taxon>
        <taxon>Pezizomycotina</taxon>
        <taxon>Dothideomycetes</taxon>
        <taxon>Pleosporomycetidae</taxon>
        <taxon>Pleosporales</taxon>
        <taxon>Massarineae</taxon>
        <taxon>Trematosphaeriaceae</taxon>
        <taxon>Trematosphaeria</taxon>
    </lineage>
</organism>
<feature type="region of interest" description="Disordered" evidence="1">
    <location>
        <begin position="267"/>
        <end position="354"/>
    </location>
</feature>
<evidence type="ECO:0000256" key="1">
    <source>
        <dbReference type="SAM" id="MobiDB-lite"/>
    </source>
</evidence>
<dbReference type="OrthoDB" id="3688256at2759"/>
<evidence type="ECO:0000313" key="2">
    <source>
        <dbReference type="EMBL" id="KAF2248125.1"/>
    </source>
</evidence>
<keyword evidence="3" id="KW-1185">Reference proteome</keyword>
<sequence>MASATQNQQAVETPASIENQKRWRDLNARLHRDGYADILSSLPSHRELRIGLHPVLKLPIFHFGTLGSRRVYVVSSYGTITHLSTGDTAGQVYLPVEGDPFSIEIRPPFSSLKDHGMGASLLKEELLAMVRYYFLSWAPVSAMRNALGVMQTPDYSFLLNALNILAEAQRLPIPPSKEDQLTKSNICTERDDVPSCIPPNDPTSDRVRGLSNANALAHIRDVHHDTTTKKTNDTATEQSSTASSIVKAIEVSSPGPVEAINGDFQKLAEPKHPPSATKKQEVIVHDKRPEAPEERNANDATETVLPDPGPPETATKESSSENAGSASTGAKIGVNEGTKTIPGRQQGDSAVSSEITTKISLPKTDTALQTLRSQIGMDRLSVLPDLSTLKFDEVRDLPDYLPLILRIGTLHDAPETIEVWAFLKPGEGGSSIEFTAYDEQQREVDWFELPDLAVWSYFLAAIMLEQPFASMQDEEQFTALVKYYFLLAAEKRLFGFGDAGHKIGVDWTLRDGLIDACESVGGESEIKKMKKSRVHTRGIAKVVKISTKRSYDKVPTKRSHDKIPPSSGSDGEGETPSRAPDRRRQTAGHATKKPRSSVSDGTGASSKQGSGMNKNPRSSLSKPDAATSTPMSSAGRGKNRSPQKQRQIIKPIPLKGYSDSDTETDSIPPKAPPQPTVPPKAPEPVRDLLTPVPAVLSNPPTEKELQALDLRSHQLDDHIASLSQDIAVYAGKVKQAKKMILKQRGLDKQMAEYWEDSIKEYEGRIETTRERVMVAMEEKRELDGRIRKVLEEWPGLADKIVLSKV</sequence>
<dbReference type="RefSeq" id="XP_033683129.1">
    <property type="nucleotide sequence ID" value="XM_033822139.1"/>
</dbReference>
<dbReference type="GeneID" id="54575469"/>
<feature type="compositionally biased region" description="Basic and acidic residues" evidence="1">
    <location>
        <begin position="220"/>
        <end position="232"/>
    </location>
</feature>
<feature type="region of interest" description="Disordered" evidence="1">
    <location>
        <begin position="220"/>
        <end position="243"/>
    </location>
</feature>
<feature type="compositionally biased region" description="Basic and acidic residues" evidence="1">
    <location>
        <begin position="267"/>
        <end position="297"/>
    </location>
</feature>
<name>A0A6A6IC24_9PLEO</name>
<dbReference type="AlphaFoldDB" id="A0A6A6IC24"/>
<reference evidence="2" key="1">
    <citation type="journal article" date="2020" name="Stud. Mycol.">
        <title>101 Dothideomycetes genomes: a test case for predicting lifestyles and emergence of pathogens.</title>
        <authorList>
            <person name="Haridas S."/>
            <person name="Albert R."/>
            <person name="Binder M."/>
            <person name="Bloem J."/>
            <person name="Labutti K."/>
            <person name="Salamov A."/>
            <person name="Andreopoulos B."/>
            <person name="Baker S."/>
            <person name="Barry K."/>
            <person name="Bills G."/>
            <person name="Bluhm B."/>
            <person name="Cannon C."/>
            <person name="Castanera R."/>
            <person name="Culley D."/>
            <person name="Daum C."/>
            <person name="Ezra D."/>
            <person name="Gonzalez J."/>
            <person name="Henrissat B."/>
            <person name="Kuo A."/>
            <person name="Liang C."/>
            <person name="Lipzen A."/>
            <person name="Lutzoni F."/>
            <person name="Magnuson J."/>
            <person name="Mondo S."/>
            <person name="Nolan M."/>
            <person name="Ohm R."/>
            <person name="Pangilinan J."/>
            <person name="Park H.-J."/>
            <person name="Ramirez L."/>
            <person name="Alfaro M."/>
            <person name="Sun H."/>
            <person name="Tritt A."/>
            <person name="Yoshinaga Y."/>
            <person name="Zwiers L.-H."/>
            <person name="Turgeon B."/>
            <person name="Goodwin S."/>
            <person name="Spatafora J."/>
            <person name="Crous P."/>
            <person name="Grigoriev I."/>
        </authorList>
    </citation>
    <scope>NUCLEOTIDE SEQUENCE</scope>
    <source>
        <strain evidence="2">CBS 122368</strain>
    </source>
</reference>
<feature type="compositionally biased region" description="Pro residues" evidence="1">
    <location>
        <begin position="669"/>
        <end position="682"/>
    </location>
</feature>
<dbReference type="EMBL" id="ML987196">
    <property type="protein sequence ID" value="KAF2248125.1"/>
    <property type="molecule type" value="Genomic_DNA"/>
</dbReference>
<dbReference type="Proteomes" id="UP000800094">
    <property type="component" value="Unassembled WGS sequence"/>
</dbReference>
<protein>
    <submittedName>
        <fullName evidence="2">Uncharacterized protein</fullName>
    </submittedName>
</protein>
<feature type="region of interest" description="Disordered" evidence="1">
    <location>
        <begin position="550"/>
        <end position="686"/>
    </location>
</feature>
<proteinExistence type="predicted"/>
<feature type="compositionally biased region" description="Polar residues" evidence="1">
    <location>
        <begin position="596"/>
        <end position="632"/>
    </location>
</feature>
<accession>A0A6A6IC24</accession>